<feature type="compositionally biased region" description="Basic and acidic residues" evidence="1">
    <location>
        <begin position="587"/>
        <end position="599"/>
    </location>
</feature>
<protein>
    <submittedName>
        <fullName evidence="2">Uncharacterized protein</fullName>
    </submittedName>
</protein>
<dbReference type="OrthoDB" id="548202at2759"/>
<comment type="caution">
    <text evidence="2">The sequence shown here is derived from an EMBL/GenBank/DDBJ whole genome shotgun (WGS) entry which is preliminary data.</text>
</comment>
<evidence type="ECO:0000313" key="3">
    <source>
        <dbReference type="Proteomes" id="UP000613740"/>
    </source>
</evidence>
<evidence type="ECO:0000313" key="2">
    <source>
        <dbReference type="EMBL" id="KAG2434477.1"/>
    </source>
</evidence>
<dbReference type="Proteomes" id="UP000613740">
    <property type="component" value="Unassembled WGS sequence"/>
</dbReference>
<dbReference type="GO" id="GO:0046513">
    <property type="term" value="P:ceramide biosynthetic process"/>
    <property type="evidence" value="ECO:0007669"/>
    <property type="project" value="TreeGrafter"/>
</dbReference>
<sequence length="599" mass="65854">MQQRQQEQQQRQQEQQQAEQQQQQQQAGQQQEEEPQEQQQGPLSGRRMTLAQPKAVPFLAGAAAAGGHVELLEQLLPRLEPAELNRATRRMLFYATQHCPLGALQLVCRHLFNGQMNLGASAKQTLAVAAATSPSPDWEAKLDWVLLHVQMLPGEQLPGHPHPLWFCARNAGDEGGEQEEEEEEEYAWRTDASALMGAAGALPDWLQRLQALRARRVPLPPLPGLTHSAACAGDVAALRWLLEQQRRDEGRVLAPGLMFAAASGGHPSTLAALRELLGLQFSSTAVHAAAEQGKAEAVLWLLEQEPLRSLVVDMEVADHVIRSDASLGTLRRLHARGARLRLQTVSRYASVEALDWVLTTLPQDPMTQAVTLHSLQRSMWEMAVLSGNLAAADWMANLLSVNGLKPHVPITAHIADAMRVDGEHAFYALRWWLRQRQERGGAIEVEDIFATELEKASEVEGKAEVGWVSRRRRQQPVEGLLCGALMDADWRVLLQDVAASAFAAPESQGLYRFSRPQWDWLVAKRLEAAAAQATATAGAGQEQVQGAVAAARAEVEHIAGTARQQGGRGAVRPDGELESEEETGLSTEKDWEENRRGMA</sequence>
<dbReference type="EMBL" id="JAEHOD010000057">
    <property type="protein sequence ID" value="KAG2434477.1"/>
    <property type="molecule type" value="Genomic_DNA"/>
</dbReference>
<name>A0A835SZT4_9CHLO</name>
<organism evidence="2 3">
    <name type="scientific">Chlamydomonas schloesseri</name>
    <dbReference type="NCBI Taxonomy" id="2026947"/>
    <lineage>
        <taxon>Eukaryota</taxon>
        <taxon>Viridiplantae</taxon>
        <taxon>Chlorophyta</taxon>
        <taxon>core chlorophytes</taxon>
        <taxon>Chlorophyceae</taxon>
        <taxon>CS clade</taxon>
        <taxon>Chlamydomonadales</taxon>
        <taxon>Chlamydomonadaceae</taxon>
        <taxon>Chlamydomonas</taxon>
    </lineage>
</organism>
<dbReference type="AlphaFoldDB" id="A0A835SZT4"/>
<feature type="region of interest" description="Disordered" evidence="1">
    <location>
        <begin position="1"/>
        <end position="45"/>
    </location>
</feature>
<dbReference type="GO" id="GO:0016020">
    <property type="term" value="C:membrane"/>
    <property type="evidence" value="ECO:0007669"/>
    <property type="project" value="TreeGrafter"/>
</dbReference>
<keyword evidence="3" id="KW-1185">Reference proteome</keyword>
<dbReference type="GO" id="GO:0030149">
    <property type="term" value="P:sphingolipid catabolic process"/>
    <property type="evidence" value="ECO:0007669"/>
    <property type="project" value="TreeGrafter"/>
</dbReference>
<feature type="region of interest" description="Disordered" evidence="1">
    <location>
        <begin position="559"/>
        <end position="599"/>
    </location>
</feature>
<gene>
    <name evidence="2" type="ORF">HYH02_012306</name>
</gene>
<dbReference type="GO" id="GO:0071944">
    <property type="term" value="C:cell periphery"/>
    <property type="evidence" value="ECO:0007669"/>
    <property type="project" value="TreeGrafter"/>
</dbReference>
<dbReference type="GO" id="GO:0004620">
    <property type="term" value="F:phospholipase activity"/>
    <property type="evidence" value="ECO:0007669"/>
    <property type="project" value="TreeGrafter"/>
</dbReference>
<dbReference type="GO" id="GO:0005783">
    <property type="term" value="C:endoplasmic reticulum"/>
    <property type="evidence" value="ECO:0007669"/>
    <property type="project" value="TreeGrafter"/>
</dbReference>
<accession>A0A835SZT4</accession>
<evidence type="ECO:0000256" key="1">
    <source>
        <dbReference type="SAM" id="MobiDB-lite"/>
    </source>
</evidence>
<feature type="compositionally biased region" description="Low complexity" evidence="1">
    <location>
        <begin position="1"/>
        <end position="30"/>
    </location>
</feature>
<dbReference type="PANTHER" id="PTHR12393">
    <property type="entry name" value="SPHINGOMYELIN PHOSPHODIESTERASE RELATED"/>
    <property type="match status" value="1"/>
</dbReference>
<proteinExistence type="predicted"/>
<dbReference type="PANTHER" id="PTHR12393:SF6">
    <property type="entry name" value="SPHINGOMYELIN PHOSPHODIESTERASE 2"/>
    <property type="match status" value="1"/>
</dbReference>
<reference evidence="2" key="1">
    <citation type="journal article" date="2020" name="bioRxiv">
        <title>Comparative genomics of Chlamydomonas.</title>
        <authorList>
            <person name="Craig R.J."/>
            <person name="Hasan A.R."/>
            <person name="Ness R.W."/>
            <person name="Keightley P.D."/>
        </authorList>
    </citation>
    <scope>NUCLEOTIDE SEQUENCE</scope>
    <source>
        <strain evidence="2">CCAP 11/173</strain>
    </source>
</reference>